<dbReference type="GO" id="GO:0004523">
    <property type="term" value="F:RNA-DNA hybrid ribonuclease activity"/>
    <property type="evidence" value="ECO:0007669"/>
    <property type="project" value="InterPro"/>
</dbReference>
<dbReference type="AlphaFoldDB" id="A0A6A4VZQ9"/>
<dbReference type="Gene3D" id="3.30.420.10">
    <property type="entry name" value="Ribonuclease H-like superfamily/Ribonuclease H"/>
    <property type="match status" value="1"/>
</dbReference>
<accession>A0A6A4VZQ9</accession>
<feature type="domain" description="RNase H type-1" evidence="1">
    <location>
        <begin position="1"/>
        <end position="91"/>
    </location>
</feature>
<dbReference type="GO" id="GO:0003676">
    <property type="term" value="F:nucleic acid binding"/>
    <property type="evidence" value="ECO:0007669"/>
    <property type="project" value="InterPro"/>
</dbReference>
<reference evidence="2 4" key="1">
    <citation type="submission" date="2019-07" db="EMBL/GenBank/DDBJ databases">
        <title>Draft genome assembly of a fouling barnacle, Amphibalanus amphitrite (Darwin, 1854): The first reference genome for Thecostraca.</title>
        <authorList>
            <person name="Kim W."/>
        </authorList>
    </citation>
    <scope>NUCLEOTIDE SEQUENCE [LARGE SCALE GENOMIC DNA]</scope>
    <source>
        <strain evidence="2">SNU_AA5</strain>
        <tissue evidence="2">Soma without cirri and trophi</tissue>
    </source>
</reference>
<evidence type="ECO:0000259" key="1">
    <source>
        <dbReference type="PROSITE" id="PS50879"/>
    </source>
</evidence>
<dbReference type="InterPro" id="IPR012337">
    <property type="entry name" value="RNaseH-like_sf"/>
</dbReference>
<dbReference type="SUPFAM" id="SSF53098">
    <property type="entry name" value="Ribonuclease H-like"/>
    <property type="match status" value="1"/>
</dbReference>
<dbReference type="InterPro" id="IPR002156">
    <property type="entry name" value="RNaseH_domain"/>
</dbReference>
<dbReference type="PROSITE" id="PS50879">
    <property type="entry name" value="RNASE_H_1"/>
    <property type="match status" value="1"/>
</dbReference>
<dbReference type="OrthoDB" id="6369833at2759"/>
<dbReference type="Pfam" id="PF00075">
    <property type="entry name" value="RNase_H"/>
    <property type="match status" value="1"/>
</dbReference>
<dbReference type="EMBL" id="VIIS01000428">
    <property type="protein sequence ID" value="KAF0309173.1"/>
    <property type="molecule type" value="Genomic_DNA"/>
</dbReference>
<dbReference type="EMBL" id="VIIS01001620">
    <property type="protein sequence ID" value="KAF0295398.1"/>
    <property type="molecule type" value="Genomic_DNA"/>
</dbReference>
<gene>
    <name evidence="2" type="primary">gag-pol_2</name>
    <name evidence="3" type="synonym">gag-pol_3</name>
    <name evidence="2" type="ORF">FJT64_000646</name>
    <name evidence="3" type="ORF">FJT64_019661</name>
</gene>
<name>A0A6A4VZQ9_AMPAM</name>
<proteinExistence type="predicted"/>
<organism evidence="2 4">
    <name type="scientific">Amphibalanus amphitrite</name>
    <name type="common">Striped barnacle</name>
    <name type="synonym">Balanus amphitrite</name>
    <dbReference type="NCBI Taxonomy" id="1232801"/>
    <lineage>
        <taxon>Eukaryota</taxon>
        <taxon>Metazoa</taxon>
        <taxon>Ecdysozoa</taxon>
        <taxon>Arthropoda</taxon>
        <taxon>Crustacea</taxon>
        <taxon>Multicrustacea</taxon>
        <taxon>Cirripedia</taxon>
        <taxon>Thoracica</taxon>
        <taxon>Thoracicalcarea</taxon>
        <taxon>Balanomorpha</taxon>
        <taxon>Balanoidea</taxon>
        <taxon>Balanidae</taxon>
        <taxon>Amphibalaninae</taxon>
        <taxon>Amphibalanus</taxon>
    </lineage>
</organism>
<dbReference type="Proteomes" id="UP000440578">
    <property type="component" value="Unassembled WGS sequence"/>
</dbReference>
<protein>
    <submittedName>
        <fullName evidence="2">Gag-Pol polyprotein</fullName>
    </submittedName>
</protein>
<evidence type="ECO:0000313" key="4">
    <source>
        <dbReference type="Proteomes" id="UP000440578"/>
    </source>
</evidence>
<sequence length="249" mass="27094">MVALATALNWLLDRPEEDPGDPVMLCTDSQSALSALRAGPAAQQSRLGATIWQALLTLAERGRRAHLQWVPSHCGLEGNERADTLAKEAARLPQESAPLDVRTVHRAAARSARARVAARWPEGWYRDLMGSRPPPPVTGLDRARAADVHQLRAGHWSASAQYLHRIGRSPGVRCEQCNNHGCPAAQCPICKEEADTPRHVLARCPALMGTRMRVLGSIHPHLMDLRDDDVVAALAAAARSLQSRSATFD</sequence>
<dbReference type="InterPro" id="IPR036397">
    <property type="entry name" value="RNaseH_sf"/>
</dbReference>
<comment type="caution">
    <text evidence="2">The sequence shown here is derived from an EMBL/GenBank/DDBJ whole genome shotgun (WGS) entry which is preliminary data.</text>
</comment>
<dbReference type="CDD" id="cd09276">
    <property type="entry name" value="Rnase_HI_RT_non_LTR"/>
    <property type="match status" value="1"/>
</dbReference>
<keyword evidence="4" id="KW-1185">Reference proteome</keyword>
<evidence type="ECO:0000313" key="3">
    <source>
        <dbReference type="EMBL" id="KAF0309173.1"/>
    </source>
</evidence>
<evidence type="ECO:0000313" key="2">
    <source>
        <dbReference type="EMBL" id="KAF0295398.1"/>
    </source>
</evidence>